<dbReference type="SMART" id="SM00850">
    <property type="entry name" value="LytTR"/>
    <property type="match status" value="1"/>
</dbReference>
<sequence length="264" mass="29783">MSMVRKIIQHPFLITYLSGANNYTWVYFRNGEKVLAAKSLNFFEASLPTFIRVHKTALVNPQCVESAQAPPRPKMAGAVQLTDGTTLPVSRRRWNQVIEVLQTALVEADLVPAGADERIQLIQEDEATKERSVVVVSDDAANMQLLQQLLDEKWGHYTLHVVSQGGMLPEMLEFTDEDELPVLILIDARTSKVDRVRTLRRIKENDRLTSIPVVMLVLPTSQEIEQAYALQANSVVSVSNDTNRLLQTLEQLCEYWFSIVALAH</sequence>
<dbReference type="PROSITE" id="PS50110">
    <property type="entry name" value="RESPONSE_REGULATORY"/>
    <property type="match status" value="1"/>
</dbReference>
<evidence type="ECO:0000256" key="1">
    <source>
        <dbReference type="PROSITE-ProRule" id="PRU00169"/>
    </source>
</evidence>
<dbReference type="InterPro" id="IPR007492">
    <property type="entry name" value="LytTR_DNA-bd_dom"/>
</dbReference>
<gene>
    <name evidence="4" type="ORF">DYU11_22215</name>
</gene>
<evidence type="ECO:0000259" key="3">
    <source>
        <dbReference type="PROSITE" id="PS50930"/>
    </source>
</evidence>
<dbReference type="SUPFAM" id="SSF52172">
    <property type="entry name" value="CheY-like"/>
    <property type="match status" value="1"/>
</dbReference>
<dbReference type="GO" id="GO:0003677">
    <property type="term" value="F:DNA binding"/>
    <property type="evidence" value="ECO:0007669"/>
    <property type="project" value="InterPro"/>
</dbReference>
<feature type="domain" description="Response regulatory" evidence="2">
    <location>
        <begin position="132"/>
        <end position="253"/>
    </location>
</feature>
<dbReference type="Proteomes" id="UP000283523">
    <property type="component" value="Unassembled WGS sequence"/>
</dbReference>
<accession>A0A418M4S0</accession>
<feature type="modified residue" description="4-aspartylphosphate" evidence="1">
    <location>
        <position position="187"/>
    </location>
</feature>
<dbReference type="Pfam" id="PF00072">
    <property type="entry name" value="Response_reg"/>
    <property type="match status" value="1"/>
</dbReference>
<comment type="caution">
    <text evidence="4">The sequence shown here is derived from an EMBL/GenBank/DDBJ whole genome shotgun (WGS) entry which is preliminary data.</text>
</comment>
<dbReference type="PROSITE" id="PS50930">
    <property type="entry name" value="HTH_LYTTR"/>
    <property type="match status" value="1"/>
</dbReference>
<proteinExistence type="predicted"/>
<organism evidence="4 5">
    <name type="scientific">Fibrisoma montanum</name>
    <dbReference type="NCBI Taxonomy" id="2305895"/>
    <lineage>
        <taxon>Bacteria</taxon>
        <taxon>Pseudomonadati</taxon>
        <taxon>Bacteroidota</taxon>
        <taxon>Cytophagia</taxon>
        <taxon>Cytophagales</taxon>
        <taxon>Spirosomataceae</taxon>
        <taxon>Fibrisoma</taxon>
    </lineage>
</organism>
<protein>
    <submittedName>
        <fullName evidence="4">Response regulator</fullName>
    </submittedName>
</protein>
<dbReference type="EMBL" id="QXED01000006">
    <property type="protein sequence ID" value="RIV20748.1"/>
    <property type="molecule type" value="Genomic_DNA"/>
</dbReference>
<dbReference type="Pfam" id="PF04397">
    <property type="entry name" value="LytTR"/>
    <property type="match status" value="1"/>
</dbReference>
<name>A0A418M4S0_9BACT</name>
<evidence type="ECO:0000313" key="5">
    <source>
        <dbReference type="Proteomes" id="UP000283523"/>
    </source>
</evidence>
<keyword evidence="1" id="KW-0597">Phosphoprotein</keyword>
<dbReference type="Gene3D" id="2.40.50.1020">
    <property type="entry name" value="LytTr DNA-binding domain"/>
    <property type="match status" value="1"/>
</dbReference>
<dbReference type="InterPro" id="IPR011006">
    <property type="entry name" value="CheY-like_superfamily"/>
</dbReference>
<dbReference type="GO" id="GO:0000160">
    <property type="term" value="P:phosphorelay signal transduction system"/>
    <property type="evidence" value="ECO:0007669"/>
    <property type="project" value="InterPro"/>
</dbReference>
<dbReference type="AlphaFoldDB" id="A0A418M4S0"/>
<evidence type="ECO:0000259" key="2">
    <source>
        <dbReference type="PROSITE" id="PS50110"/>
    </source>
</evidence>
<evidence type="ECO:0000313" key="4">
    <source>
        <dbReference type="EMBL" id="RIV20748.1"/>
    </source>
</evidence>
<reference evidence="4 5" key="1">
    <citation type="submission" date="2018-08" db="EMBL/GenBank/DDBJ databases">
        <title>Fibrisoma montanum sp. nov., isolated from Danxia mountain soil.</title>
        <authorList>
            <person name="Huang Y."/>
        </authorList>
    </citation>
    <scope>NUCLEOTIDE SEQUENCE [LARGE SCALE GENOMIC DNA]</scope>
    <source>
        <strain evidence="4 5">HYT19</strain>
    </source>
</reference>
<dbReference type="InterPro" id="IPR001789">
    <property type="entry name" value="Sig_transdc_resp-reg_receiver"/>
</dbReference>
<keyword evidence="5" id="KW-1185">Reference proteome</keyword>
<dbReference type="Gene3D" id="3.40.50.2300">
    <property type="match status" value="1"/>
</dbReference>
<feature type="domain" description="HTH LytTR-type" evidence="3">
    <location>
        <begin position="14"/>
        <end position="103"/>
    </location>
</feature>